<reference evidence="5 6" key="1">
    <citation type="submission" date="2019-11" db="EMBL/GenBank/DDBJ databases">
        <title>Genome sequence of Moorella glycerini DSM11254.</title>
        <authorList>
            <person name="Poehlein A."/>
            <person name="Boeer T."/>
            <person name="Daniel R."/>
        </authorList>
    </citation>
    <scope>NUCLEOTIDE SEQUENCE [LARGE SCALE GENOMIC DNA]</scope>
    <source>
        <strain evidence="5 6">DSM 11254</strain>
    </source>
</reference>
<evidence type="ECO:0000256" key="1">
    <source>
        <dbReference type="ARBA" id="ARBA00022603"/>
    </source>
</evidence>
<dbReference type="AlphaFoldDB" id="A0A6I5ZNK3"/>
<evidence type="ECO:0000313" key="5">
    <source>
        <dbReference type="EMBL" id="QGP91195.1"/>
    </source>
</evidence>
<proteinExistence type="predicted"/>
<keyword evidence="1 5" id="KW-0489">Methyltransferase</keyword>
<evidence type="ECO:0000256" key="2">
    <source>
        <dbReference type="ARBA" id="ARBA00022679"/>
    </source>
</evidence>
<keyword evidence="2" id="KW-0808">Transferase</keyword>
<name>A0A6I5ZNK3_9FIRM</name>
<dbReference type="Pfam" id="PF01555">
    <property type="entry name" value="N6_N4_Mtase"/>
    <property type="match status" value="1"/>
</dbReference>
<dbReference type="GO" id="GO:0003677">
    <property type="term" value="F:DNA binding"/>
    <property type="evidence" value="ECO:0007669"/>
    <property type="project" value="InterPro"/>
</dbReference>
<dbReference type="GO" id="GO:0009307">
    <property type="term" value="P:DNA restriction-modification system"/>
    <property type="evidence" value="ECO:0007669"/>
    <property type="project" value="UniProtKB-KW"/>
</dbReference>
<sequence>MQLVTSIIPQLSKFWELPYRQPPYNSRYWGHPLHNLCSYPSKLKPAIAHILIRYFTEPGDVVLDPFSGVGTIPLAACLEGRTGIGIDLNPLAYWATLSKTNVPQAASIQALVSELTAQLAHIDVTDIIRQEHYEMEIQEFFHEQSGLNI</sequence>
<dbReference type="GO" id="GO:0008170">
    <property type="term" value="F:N-methyltransferase activity"/>
    <property type="evidence" value="ECO:0007669"/>
    <property type="project" value="InterPro"/>
</dbReference>
<organism evidence="5 6">
    <name type="scientific">Neomoorella glycerini</name>
    <dbReference type="NCBI Taxonomy" id="55779"/>
    <lineage>
        <taxon>Bacteria</taxon>
        <taxon>Bacillati</taxon>
        <taxon>Bacillota</taxon>
        <taxon>Clostridia</taxon>
        <taxon>Neomoorellales</taxon>
        <taxon>Neomoorellaceae</taxon>
        <taxon>Neomoorella</taxon>
    </lineage>
</organism>
<accession>A0A6I5ZNK3</accession>
<dbReference type="Gene3D" id="3.40.50.150">
    <property type="entry name" value="Vaccinia Virus protein VP39"/>
    <property type="match status" value="1"/>
</dbReference>
<dbReference type="EMBL" id="CP046244">
    <property type="protein sequence ID" value="QGP91195.1"/>
    <property type="molecule type" value="Genomic_DNA"/>
</dbReference>
<keyword evidence="6" id="KW-1185">Reference proteome</keyword>
<evidence type="ECO:0000256" key="3">
    <source>
        <dbReference type="ARBA" id="ARBA00022747"/>
    </source>
</evidence>
<feature type="domain" description="DNA methylase N-4/N-6" evidence="4">
    <location>
        <begin position="12"/>
        <end position="90"/>
    </location>
</feature>
<gene>
    <name evidence="5" type="ORF">MGLY_05220</name>
</gene>
<dbReference type="InterPro" id="IPR002941">
    <property type="entry name" value="DNA_methylase_N4/N6"/>
</dbReference>
<dbReference type="SUPFAM" id="SSF53335">
    <property type="entry name" value="S-adenosyl-L-methionine-dependent methyltransferases"/>
    <property type="match status" value="1"/>
</dbReference>
<protein>
    <submittedName>
        <fullName evidence="5">DNA methylase</fullName>
    </submittedName>
</protein>
<dbReference type="Proteomes" id="UP000425916">
    <property type="component" value="Chromosome"/>
</dbReference>
<dbReference type="RefSeq" id="WP_211662041.1">
    <property type="nucleotide sequence ID" value="NZ_CP046244.1"/>
</dbReference>
<evidence type="ECO:0000313" key="6">
    <source>
        <dbReference type="Proteomes" id="UP000425916"/>
    </source>
</evidence>
<dbReference type="InterPro" id="IPR029063">
    <property type="entry name" value="SAM-dependent_MTases_sf"/>
</dbReference>
<dbReference type="GO" id="GO:0032259">
    <property type="term" value="P:methylation"/>
    <property type="evidence" value="ECO:0007669"/>
    <property type="project" value="UniProtKB-KW"/>
</dbReference>
<keyword evidence="3" id="KW-0680">Restriction system</keyword>
<evidence type="ECO:0000259" key="4">
    <source>
        <dbReference type="Pfam" id="PF01555"/>
    </source>
</evidence>